<comment type="caution">
    <text evidence="2">The sequence shown here is derived from an EMBL/GenBank/DDBJ whole genome shotgun (WGS) entry which is preliminary data.</text>
</comment>
<evidence type="ECO:0000256" key="1">
    <source>
        <dbReference type="SAM" id="MobiDB-lite"/>
    </source>
</evidence>
<feature type="region of interest" description="Disordered" evidence="1">
    <location>
        <begin position="25"/>
        <end position="77"/>
    </location>
</feature>
<dbReference type="Proteomes" id="UP000322234">
    <property type="component" value="Unassembled WGS sequence"/>
</dbReference>
<organism evidence="2 3">
    <name type="scientific">Bos mutus</name>
    <name type="common">wild yak</name>
    <dbReference type="NCBI Taxonomy" id="72004"/>
    <lineage>
        <taxon>Eukaryota</taxon>
        <taxon>Metazoa</taxon>
        <taxon>Chordata</taxon>
        <taxon>Craniata</taxon>
        <taxon>Vertebrata</taxon>
        <taxon>Euteleostomi</taxon>
        <taxon>Mammalia</taxon>
        <taxon>Eutheria</taxon>
        <taxon>Laurasiatheria</taxon>
        <taxon>Artiodactyla</taxon>
        <taxon>Ruminantia</taxon>
        <taxon>Pecora</taxon>
        <taxon>Bovidae</taxon>
        <taxon>Bovinae</taxon>
        <taxon>Bos</taxon>
    </lineage>
</organism>
<evidence type="ECO:0000313" key="3">
    <source>
        <dbReference type="Proteomes" id="UP000322234"/>
    </source>
</evidence>
<name>A0A6B0RP51_9CETA</name>
<feature type="compositionally biased region" description="Basic and acidic residues" evidence="1">
    <location>
        <begin position="43"/>
        <end position="55"/>
    </location>
</feature>
<accession>A0A6B0RP51</accession>
<dbReference type="AlphaFoldDB" id="A0A6B0RP51"/>
<keyword evidence="3" id="KW-1185">Reference proteome</keyword>
<feature type="compositionally biased region" description="Basic and acidic residues" evidence="1">
    <location>
        <begin position="64"/>
        <end position="77"/>
    </location>
</feature>
<dbReference type="EMBL" id="VBQZ03000073">
    <property type="protein sequence ID" value="MXQ91635.1"/>
    <property type="molecule type" value="Genomic_DNA"/>
</dbReference>
<gene>
    <name evidence="2" type="ORF">E5288_WYG019917</name>
</gene>
<evidence type="ECO:0000313" key="2">
    <source>
        <dbReference type="EMBL" id="MXQ91635.1"/>
    </source>
</evidence>
<proteinExistence type="predicted"/>
<sequence>MSLGSFSSSSALDRDLDFNFEPGSGSHFEFPDYCTPEPEEETLSDRRSEMTREPSWKATPARTRGGEEKATNWKGGE</sequence>
<reference evidence="2" key="1">
    <citation type="submission" date="2019-10" db="EMBL/GenBank/DDBJ databases">
        <title>The sequence and de novo assembly of the wild yak genome.</title>
        <authorList>
            <person name="Liu Y."/>
        </authorList>
    </citation>
    <scope>NUCLEOTIDE SEQUENCE [LARGE SCALE GENOMIC DNA]</scope>
    <source>
        <strain evidence="2">WY2019</strain>
    </source>
</reference>
<protein>
    <submittedName>
        <fullName evidence="2">Uncharacterized protein</fullName>
    </submittedName>
</protein>